<keyword evidence="3 9" id="KW-0813">Transport</keyword>
<dbReference type="OMA" id="CPLRVYL"/>
<dbReference type="RefSeq" id="XP_008073957.1">
    <property type="nucleotide sequence ID" value="XM_008075766.1"/>
</dbReference>
<dbReference type="GO" id="GO:0006914">
    <property type="term" value="P:autophagy"/>
    <property type="evidence" value="ECO:0007669"/>
    <property type="project" value="UniProtKB-KW"/>
</dbReference>
<dbReference type="AlphaFoldDB" id="L2GVF7"/>
<dbReference type="VEuPathDB" id="MicrosporidiaDB:VCUG_00937"/>
<keyword evidence="6 9" id="KW-0072">Autophagy</keyword>
<sequence length="525" mass="62620">MIAAFFNPGSHIFHPCPCIDKCTSFTNPRSMRFMHKQKQSEHSHKHDQRKRAHIKEKEQMNMRLKKSYFDTESSEVYYLSEKLGKIERNTHVCIRQFVGRMPFTQFIKLTYSYYTCPLRVYLFTKMNKILTMVLFITVFSIILNYLQNFNKKVFRVVLVSRWMAVLIAVMLVYQTVFFVGAVRHRYKGYLIFKYVYRFQPQVKFARILRCIKAVFSRHYDVKITRKRIKRIISFEDDLYAHLVRKETVTNVFYTTLLERLVRYLFPLDQNTITRTEHTHMKRKNYLVIAGLVLCSPILCTLLLISRTVDMISTGSSLAHVLAYDYSPLSIVRLRRYGVLPHVYKAAVHRSYKHALRMLRTNEHGIARVLMKCVLIVCSTTIFVLVLVLLKMFVYQRGLLNLELIQYRLELQITRHTTLVLRLIDIIYIIGFLFYIKNSINVCTDRTYSTKRSFKKWTNALKTSAYRYNRSSHVLIRAMMKRRIVMVLRECAAPFVAPWQLLRINARIEDFYERARRSFVFRRTTF</sequence>
<evidence type="ECO:0000256" key="1">
    <source>
        <dbReference type="ARBA" id="ARBA00004511"/>
    </source>
</evidence>
<evidence type="ECO:0000256" key="6">
    <source>
        <dbReference type="ARBA" id="ARBA00023006"/>
    </source>
</evidence>
<evidence type="ECO:0000256" key="4">
    <source>
        <dbReference type="ARBA" id="ARBA00022692"/>
    </source>
</evidence>
<proteinExistence type="inferred from homology"/>
<evidence type="ECO:0000256" key="7">
    <source>
        <dbReference type="ARBA" id="ARBA00023055"/>
    </source>
</evidence>
<reference evidence="11" key="1">
    <citation type="submission" date="2011-03" db="EMBL/GenBank/DDBJ databases">
        <title>The genome sequence of Vavraia culicis strain floridensis.</title>
        <authorList>
            <consortium name="The Broad Institute Genome Sequencing Platform"/>
            <person name="Cuomo C."/>
            <person name="Becnel J."/>
            <person name="Sanscrainte N."/>
            <person name="Young S.K."/>
            <person name="Zeng Q."/>
            <person name="Gargeya S."/>
            <person name="Fitzgerald M."/>
            <person name="Haas B."/>
            <person name="Abouelleil A."/>
            <person name="Alvarado L."/>
            <person name="Arachchi H.M."/>
            <person name="Berlin A."/>
            <person name="Chapman S.B."/>
            <person name="Gearin G."/>
            <person name="Goldberg J."/>
            <person name="Griggs A."/>
            <person name="Gujja S."/>
            <person name="Hansen M."/>
            <person name="Heiman D."/>
            <person name="Howarth C."/>
            <person name="Larimer J."/>
            <person name="Lui A."/>
            <person name="MacDonald P.J.P."/>
            <person name="McCowen C."/>
            <person name="Montmayeur A."/>
            <person name="Murphy C."/>
            <person name="Neiman D."/>
            <person name="Pearson M."/>
            <person name="Priest M."/>
            <person name="Roberts A."/>
            <person name="Saif S."/>
            <person name="Shea T."/>
            <person name="Sisk P."/>
            <person name="Stolte C."/>
            <person name="Sykes S."/>
            <person name="Wortman J."/>
            <person name="Nusbaum C."/>
            <person name="Birren B."/>
        </authorList>
    </citation>
    <scope>NUCLEOTIDE SEQUENCE [LARGE SCALE GENOMIC DNA]</scope>
    <source>
        <strain evidence="11">floridensis</strain>
    </source>
</reference>
<feature type="transmembrane region" description="Helical" evidence="9">
    <location>
        <begin position="368"/>
        <end position="389"/>
    </location>
</feature>
<keyword evidence="7 9" id="KW-0445">Lipid transport</keyword>
<comment type="similarity">
    <text evidence="2 9">Belongs to the ATG9 family.</text>
</comment>
<gene>
    <name evidence="10" type="ORF">VCUG_00937</name>
</gene>
<dbReference type="EMBL" id="GL877415">
    <property type="protein sequence ID" value="ELA47614.1"/>
    <property type="molecule type" value="Genomic_DNA"/>
</dbReference>
<dbReference type="InterPro" id="IPR007241">
    <property type="entry name" value="Autophagy-rel_prot_9"/>
</dbReference>
<comment type="function">
    <text evidence="9">Phospholipid scramblase involved in autophagy. Cycles between the preautophagosomal structure/phagophore assembly site (PAS) and the cytoplasmic vesicle pool and supplies membrane for the growing autophagosome. Lipid scramblase activity plays a key role in preautophagosomal structure/phagophore assembly by distributing the phospholipids that arrive through ATG2 from the cytoplasmic to the luminal leaflet of the bilayer, thereby driving autophagosomal membrane expansion.</text>
</comment>
<feature type="transmembrane region" description="Helical" evidence="9">
    <location>
        <begin position="418"/>
        <end position="435"/>
    </location>
</feature>
<feature type="transmembrane region" description="Helical" evidence="9">
    <location>
        <begin position="284"/>
        <end position="304"/>
    </location>
</feature>
<name>L2GVF7_VAVCU</name>
<dbReference type="HOGENOM" id="CLU_556894_0_0_1"/>
<evidence type="ECO:0000256" key="5">
    <source>
        <dbReference type="ARBA" id="ARBA00022989"/>
    </source>
</evidence>
<dbReference type="Proteomes" id="UP000011081">
    <property type="component" value="Unassembled WGS sequence"/>
</dbReference>
<dbReference type="GO" id="GO:0034045">
    <property type="term" value="C:phagophore assembly site membrane"/>
    <property type="evidence" value="ECO:0007669"/>
    <property type="project" value="UniProtKB-SubCell"/>
</dbReference>
<feature type="transmembrane region" description="Helical" evidence="9">
    <location>
        <begin position="129"/>
        <end position="147"/>
    </location>
</feature>
<feature type="transmembrane region" description="Helical" evidence="9">
    <location>
        <begin position="159"/>
        <end position="182"/>
    </location>
</feature>
<dbReference type="Pfam" id="PF04109">
    <property type="entry name" value="ATG9"/>
    <property type="match status" value="1"/>
</dbReference>
<evidence type="ECO:0000256" key="8">
    <source>
        <dbReference type="ARBA" id="ARBA00023136"/>
    </source>
</evidence>
<dbReference type="InParanoid" id="L2GVF7"/>
<evidence type="ECO:0000256" key="9">
    <source>
        <dbReference type="RuleBase" id="RU364027"/>
    </source>
</evidence>
<organism evidence="10 11">
    <name type="scientific">Vavraia culicis (isolate floridensis)</name>
    <name type="common">Microsporidian parasite</name>
    <dbReference type="NCBI Taxonomy" id="948595"/>
    <lineage>
        <taxon>Eukaryota</taxon>
        <taxon>Fungi</taxon>
        <taxon>Fungi incertae sedis</taxon>
        <taxon>Microsporidia</taxon>
        <taxon>Pleistophoridae</taxon>
        <taxon>Vavraia</taxon>
    </lineage>
</organism>
<keyword evidence="11" id="KW-1185">Reference proteome</keyword>
<evidence type="ECO:0000313" key="11">
    <source>
        <dbReference type="Proteomes" id="UP000011081"/>
    </source>
</evidence>
<evidence type="ECO:0000256" key="3">
    <source>
        <dbReference type="ARBA" id="ARBA00022448"/>
    </source>
</evidence>
<evidence type="ECO:0000313" key="10">
    <source>
        <dbReference type="EMBL" id="ELA47614.1"/>
    </source>
</evidence>
<dbReference type="GeneID" id="19878820"/>
<accession>L2GVF7</accession>
<protein>
    <recommendedName>
        <fullName evidence="9">Autophagy-related protein 9</fullName>
    </recommendedName>
</protein>
<comment type="subcellular location">
    <subcellularLocation>
        <location evidence="1 9">Preautophagosomal structure membrane</location>
        <topology evidence="1 9">Multi-pass membrane protein</topology>
    </subcellularLocation>
</comment>
<keyword evidence="4 9" id="KW-0812">Transmembrane</keyword>
<keyword evidence="5 9" id="KW-1133">Transmembrane helix</keyword>
<keyword evidence="8 9" id="KW-0472">Membrane</keyword>
<dbReference type="GO" id="GO:0006869">
    <property type="term" value="P:lipid transport"/>
    <property type="evidence" value="ECO:0007669"/>
    <property type="project" value="UniProtKB-KW"/>
</dbReference>
<evidence type="ECO:0000256" key="2">
    <source>
        <dbReference type="ARBA" id="ARBA00006185"/>
    </source>
</evidence>
<dbReference type="OrthoDB" id="2192796at2759"/>